<keyword evidence="4" id="KW-1185">Reference proteome</keyword>
<feature type="region of interest" description="Disordered" evidence="1">
    <location>
        <begin position="99"/>
        <end position="132"/>
    </location>
</feature>
<protein>
    <recommendedName>
        <fullName evidence="2">Replication protein A 70 kDa DNA-binding subunit B/D first OB fold domain-containing protein</fullName>
    </recommendedName>
</protein>
<evidence type="ECO:0000313" key="4">
    <source>
        <dbReference type="Proteomes" id="UP000886595"/>
    </source>
</evidence>
<reference evidence="3 4" key="1">
    <citation type="submission" date="2020-02" db="EMBL/GenBank/DDBJ databases">
        <authorList>
            <person name="Ma Q."/>
            <person name="Huang Y."/>
            <person name="Song X."/>
            <person name="Pei D."/>
        </authorList>
    </citation>
    <scope>NUCLEOTIDE SEQUENCE [LARGE SCALE GENOMIC DNA]</scope>
    <source>
        <strain evidence="3">Sxm20200214</strain>
        <tissue evidence="3">Leaf</tissue>
    </source>
</reference>
<dbReference type="InterPro" id="IPR003871">
    <property type="entry name" value="RFA1B/D_OB_1st"/>
</dbReference>
<dbReference type="InterPro" id="IPR012340">
    <property type="entry name" value="NA-bd_OB-fold"/>
</dbReference>
<gene>
    <name evidence="3" type="ORF">Bca52824_038410</name>
</gene>
<dbReference type="Proteomes" id="UP000886595">
    <property type="component" value="Unassembled WGS sequence"/>
</dbReference>
<dbReference type="AlphaFoldDB" id="A0A8X7UX56"/>
<dbReference type="SUPFAM" id="SSF50249">
    <property type="entry name" value="Nucleic acid-binding proteins"/>
    <property type="match status" value="1"/>
</dbReference>
<evidence type="ECO:0000259" key="2">
    <source>
        <dbReference type="Pfam" id="PF02721"/>
    </source>
</evidence>
<dbReference type="OrthoDB" id="1045413at2759"/>
<accession>A0A8X7UX56</accession>
<name>A0A8X7UX56_BRACI</name>
<comment type="caution">
    <text evidence="3">The sequence shown here is derived from an EMBL/GenBank/DDBJ whole genome shotgun (WGS) entry which is preliminary data.</text>
</comment>
<sequence length="148" mass="17040">MAMVTNSEITMLNNLKPYKTTWKVEVKVLRSWTQHSNYYGEDTFELILEDKMIFGQWRFLENFSVYPATRMYRLSGHKFKIAITKCSIVTNSGLTTCEVPSIDHNKESSSEDLPTSGSKRKEGDADLNDMNSTSKKLCVKNIKIEKKK</sequence>
<evidence type="ECO:0000313" key="3">
    <source>
        <dbReference type="EMBL" id="KAG2291741.1"/>
    </source>
</evidence>
<dbReference type="Pfam" id="PF02721">
    <property type="entry name" value="DUF223"/>
    <property type="match status" value="1"/>
</dbReference>
<proteinExistence type="predicted"/>
<evidence type="ECO:0000256" key="1">
    <source>
        <dbReference type="SAM" id="MobiDB-lite"/>
    </source>
</evidence>
<dbReference type="EMBL" id="JAAMPC010000009">
    <property type="protein sequence ID" value="KAG2291741.1"/>
    <property type="molecule type" value="Genomic_DNA"/>
</dbReference>
<organism evidence="3 4">
    <name type="scientific">Brassica carinata</name>
    <name type="common">Ethiopian mustard</name>
    <name type="synonym">Abyssinian cabbage</name>
    <dbReference type="NCBI Taxonomy" id="52824"/>
    <lineage>
        <taxon>Eukaryota</taxon>
        <taxon>Viridiplantae</taxon>
        <taxon>Streptophyta</taxon>
        <taxon>Embryophyta</taxon>
        <taxon>Tracheophyta</taxon>
        <taxon>Spermatophyta</taxon>
        <taxon>Magnoliopsida</taxon>
        <taxon>eudicotyledons</taxon>
        <taxon>Gunneridae</taxon>
        <taxon>Pentapetalae</taxon>
        <taxon>rosids</taxon>
        <taxon>malvids</taxon>
        <taxon>Brassicales</taxon>
        <taxon>Brassicaceae</taxon>
        <taxon>Brassiceae</taxon>
        <taxon>Brassica</taxon>
    </lineage>
</organism>
<feature type="domain" description="Replication protein A 70 kDa DNA-binding subunit B/D first OB fold" evidence="2">
    <location>
        <begin position="10"/>
        <end position="51"/>
    </location>
</feature>